<dbReference type="Proteomes" id="UP001217044">
    <property type="component" value="Plasmid pDATS02"/>
</dbReference>
<reference evidence="1 2" key="1">
    <citation type="submission" date="2022-12" db="EMBL/GenBank/DDBJ databases">
        <title>Genome Sequence of Deinococcus aquaticus Type Strain PB314.</title>
        <authorList>
            <person name="Albert C."/>
            <person name="Hill J."/>
            <person name="Boren L."/>
            <person name="Scholz-Ng S."/>
            <person name="Fatema N."/>
            <person name="Grosso R."/>
            <person name="Soboslay E."/>
            <person name="Tuohy J."/>
        </authorList>
    </citation>
    <scope>NUCLEOTIDE SEQUENCE [LARGE SCALE GENOMIC DNA]</scope>
    <source>
        <strain evidence="1 2">PB-314</strain>
        <plasmid evidence="1 2">pDATS02</plasmid>
    </source>
</reference>
<gene>
    <name evidence="1" type="ORF">M8445_17340</name>
</gene>
<proteinExistence type="predicted"/>
<keyword evidence="2" id="KW-1185">Reference proteome</keyword>
<evidence type="ECO:0000313" key="2">
    <source>
        <dbReference type="Proteomes" id="UP001217044"/>
    </source>
</evidence>
<protein>
    <submittedName>
        <fullName evidence="1">Uncharacterized protein</fullName>
    </submittedName>
</protein>
<accession>A0ABY7V6E7</accession>
<keyword evidence="1" id="KW-0614">Plasmid</keyword>
<dbReference type="EMBL" id="CP115167">
    <property type="protein sequence ID" value="WDA60732.1"/>
    <property type="molecule type" value="Genomic_DNA"/>
</dbReference>
<organism evidence="1 2">
    <name type="scientific">Deinococcus aquaticus</name>
    <dbReference type="NCBI Taxonomy" id="328692"/>
    <lineage>
        <taxon>Bacteria</taxon>
        <taxon>Thermotogati</taxon>
        <taxon>Deinococcota</taxon>
        <taxon>Deinococci</taxon>
        <taxon>Deinococcales</taxon>
        <taxon>Deinococcaceae</taxon>
        <taxon>Deinococcus</taxon>
    </lineage>
</organism>
<name>A0ABY7V6E7_9DEIO</name>
<evidence type="ECO:0000313" key="1">
    <source>
        <dbReference type="EMBL" id="WDA60732.1"/>
    </source>
</evidence>
<dbReference type="RefSeq" id="WP_273991479.1">
    <property type="nucleotide sequence ID" value="NZ_BAABQT010000016.1"/>
</dbReference>
<sequence length="117" mass="12710">MPDPAQPFTRTVDTQFELEIHAALAPLFEHPDRFTEVAYSQALLNVFGLAGDEPCRLSVRFTDRNQLTAVNGRIGREPAPLEVGVALSVATAIVLAQRGPYGFVTTVDLLGERTTDA</sequence>
<geneLocation type="plasmid" evidence="1 2">
    <name>pDATS02</name>
</geneLocation>